<keyword evidence="7 8" id="KW-0472">Membrane</keyword>
<reference evidence="10" key="1">
    <citation type="submission" date="2017-02" db="EMBL/GenBank/DDBJ databases">
        <title>Delving into the versatile metabolic prowess of the omnipresent phylum Bacteroidetes.</title>
        <authorList>
            <person name="Nobu M.K."/>
            <person name="Mei R."/>
            <person name="Narihiro T."/>
            <person name="Kuroda K."/>
            <person name="Liu W.-T."/>
        </authorList>
    </citation>
    <scope>NUCLEOTIDE SEQUENCE</scope>
    <source>
        <strain evidence="10">ADurb.Bin131</strain>
    </source>
</reference>
<feature type="transmembrane region" description="Helical" evidence="9">
    <location>
        <begin position="172"/>
        <end position="192"/>
    </location>
</feature>
<dbReference type="GO" id="GO:0005886">
    <property type="term" value="C:plasma membrane"/>
    <property type="evidence" value="ECO:0007669"/>
    <property type="project" value="UniProtKB-SubCell"/>
</dbReference>
<keyword evidence="3 8" id="KW-0813">Transport</keyword>
<evidence type="ECO:0000256" key="4">
    <source>
        <dbReference type="ARBA" id="ARBA00022475"/>
    </source>
</evidence>
<comment type="caution">
    <text evidence="10">The sequence shown here is derived from an EMBL/GenBank/DDBJ whole genome shotgun (WGS) entry which is preliminary data.</text>
</comment>
<dbReference type="InterPro" id="IPR006043">
    <property type="entry name" value="NCS2"/>
</dbReference>
<dbReference type="AlphaFoldDB" id="A0A1V6CB11"/>
<dbReference type="Pfam" id="PF00860">
    <property type="entry name" value="Xan_ur_permease"/>
    <property type="match status" value="1"/>
</dbReference>
<gene>
    <name evidence="10" type="primary">pbuG</name>
    <name evidence="10" type="ORF">BWX89_00648</name>
</gene>
<evidence type="ECO:0000256" key="9">
    <source>
        <dbReference type="SAM" id="Phobius"/>
    </source>
</evidence>
<evidence type="ECO:0000313" key="10">
    <source>
        <dbReference type="EMBL" id="OQB74083.1"/>
    </source>
</evidence>
<feature type="transmembrane region" description="Helical" evidence="9">
    <location>
        <begin position="281"/>
        <end position="300"/>
    </location>
</feature>
<dbReference type="InterPro" id="IPR026033">
    <property type="entry name" value="Azg-like_bact_archaea"/>
</dbReference>
<feature type="transmembrane region" description="Helical" evidence="9">
    <location>
        <begin position="247"/>
        <end position="269"/>
    </location>
</feature>
<proteinExistence type="inferred from homology"/>
<evidence type="ECO:0000256" key="2">
    <source>
        <dbReference type="ARBA" id="ARBA00005697"/>
    </source>
</evidence>
<protein>
    <submittedName>
        <fullName evidence="10">Guanine/hypoxanthine permease PbuG</fullName>
    </submittedName>
</protein>
<comment type="subcellular location">
    <subcellularLocation>
        <location evidence="1 8">Cell membrane</location>
        <topology evidence="1 8">Multi-pass membrane protein</topology>
    </subcellularLocation>
</comment>
<name>A0A1V6CB11_UNCT6</name>
<feature type="transmembrane region" description="Helical" evidence="9">
    <location>
        <begin position="320"/>
        <end position="340"/>
    </location>
</feature>
<comment type="similarity">
    <text evidence="2 8">Belongs to the nucleobase:cation symporter-2 (NCS2) (TC 2.A.40) family. Azg-like subfamily.</text>
</comment>
<dbReference type="InterPro" id="IPR045018">
    <property type="entry name" value="Azg-like"/>
</dbReference>
<dbReference type="PIRSF" id="PIRSF005353">
    <property type="entry name" value="PbuG"/>
    <property type="match status" value="1"/>
</dbReference>
<feature type="transmembrane region" description="Helical" evidence="9">
    <location>
        <begin position="21"/>
        <end position="43"/>
    </location>
</feature>
<feature type="transmembrane region" description="Helical" evidence="9">
    <location>
        <begin position="49"/>
        <end position="68"/>
    </location>
</feature>
<feature type="transmembrane region" description="Helical" evidence="9">
    <location>
        <begin position="75"/>
        <end position="95"/>
    </location>
</feature>
<feature type="transmembrane region" description="Helical" evidence="9">
    <location>
        <begin position="135"/>
        <end position="160"/>
    </location>
</feature>
<dbReference type="Proteomes" id="UP000485562">
    <property type="component" value="Unassembled WGS sequence"/>
</dbReference>
<keyword evidence="5 8" id="KW-0812">Transmembrane</keyword>
<dbReference type="PANTHER" id="PTHR43337:SF1">
    <property type="entry name" value="XANTHINE_URACIL PERMEASE C887.17-RELATED"/>
    <property type="match status" value="1"/>
</dbReference>
<keyword evidence="4 8" id="KW-1003">Cell membrane</keyword>
<feature type="transmembrane region" description="Helical" evidence="9">
    <location>
        <begin position="347"/>
        <end position="366"/>
    </location>
</feature>
<dbReference type="GO" id="GO:0005345">
    <property type="term" value="F:purine nucleobase transmembrane transporter activity"/>
    <property type="evidence" value="ECO:0007669"/>
    <property type="project" value="TreeGrafter"/>
</dbReference>
<evidence type="ECO:0000256" key="7">
    <source>
        <dbReference type="ARBA" id="ARBA00023136"/>
    </source>
</evidence>
<accession>A0A1V6CB11</accession>
<dbReference type="EMBL" id="MWDQ01000052">
    <property type="protein sequence ID" value="OQB74083.1"/>
    <property type="molecule type" value="Genomic_DNA"/>
</dbReference>
<feature type="transmembrane region" description="Helical" evidence="9">
    <location>
        <begin position="101"/>
        <end position="123"/>
    </location>
</feature>
<evidence type="ECO:0000256" key="6">
    <source>
        <dbReference type="ARBA" id="ARBA00022989"/>
    </source>
</evidence>
<organism evidence="10">
    <name type="scientific">candidate division TA06 bacterium ADurb.Bin131</name>
    <dbReference type="NCBI Taxonomy" id="1852827"/>
    <lineage>
        <taxon>Bacteria</taxon>
        <taxon>Bacteria division TA06</taxon>
    </lineage>
</organism>
<feature type="transmembrane region" description="Helical" evidence="9">
    <location>
        <begin position="416"/>
        <end position="431"/>
    </location>
</feature>
<evidence type="ECO:0000256" key="8">
    <source>
        <dbReference type="PIRNR" id="PIRNR005353"/>
    </source>
</evidence>
<dbReference type="PANTHER" id="PTHR43337">
    <property type="entry name" value="XANTHINE/URACIL PERMEASE C887.17-RELATED"/>
    <property type="match status" value="1"/>
</dbReference>
<evidence type="ECO:0000256" key="5">
    <source>
        <dbReference type="ARBA" id="ARBA00022692"/>
    </source>
</evidence>
<evidence type="ECO:0000256" key="1">
    <source>
        <dbReference type="ARBA" id="ARBA00004651"/>
    </source>
</evidence>
<keyword evidence="6 8" id="KW-1133">Transmembrane helix</keyword>
<feature type="transmembrane region" description="Helical" evidence="9">
    <location>
        <begin position="378"/>
        <end position="404"/>
    </location>
</feature>
<feature type="transmembrane region" description="Helical" evidence="9">
    <location>
        <begin position="199"/>
        <end position="218"/>
    </location>
</feature>
<sequence>MTLEKIERYFEFQKRKTNWATEIRAGFTVYLTMAYILFVNAIILKDAGVPFNACVVGTALAAGISSILMGAVANFPVALAAGMGLNSVLTYNIVIGQGVTWQVGMGLVFLDGIVVFILVLVGMREAIMNAIPVSLRHAIAVGIGMFLSLIGLLHSGIVVVDKNILLPSPGNFSNISTIISASGILITAIFVVLRIKGAILLGILITTVLSLLAGISTLPTKINMPDFSAIGALDIKGALKLSLFPSLFAFIIVDFFDTLGTVTAIGYQANLVDSKGKIEKIKAVLGIDAIGAMLGGLFGASSNTSYIESAAGIMEGGRTGITAIVAGVLFLISVFIAPFASIVGSQATAPALVIIGFLMMQSITQINFEEIESAIPSFIVIISIPFTYSISHGIGYGFITYVILKIAKGEFKKVHPLMYAASIIFAAYFIIET</sequence>
<evidence type="ECO:0000256" key="3">
    <source>
        <dbReference type="ARBA" id="ARBA00022448"/>
    </source>
</evidence>